<name>A0A2M8L4R9_9BACT</name>
<gene>
    <name evidence="1" type="ORF">COU96_03060</name>
</gene>
<reference evidence="2" key="1">
    <citation type="submission" date="2017-09" db="EMBL/GenBank/DDBJ databases">
        <title>Depth-based differentiation of microbial function through sediment-hosted aquifers and enrichment of novel symbionts in the deep terrestrial subsurface.</title>
        <authorList>
            <person name="Probst A.J."/>
            <person name="Ladd B."/>
            <person name="Jarett J.K."/>
            <person name="Geller-Mcgrath D.E."/>
            <person name="Sieber C.M.K."/>
            <person name="Emerson J.B."/>
            <person name="Anantharaman K."/>
            <person name="Thomas B.C."/>
            <person name="Malmstrom R."/>
            <person name="Stieglmeier M."/>
            <person name="Klingl A."/>
            <person name="Woyke T."/>
            <person name="Ryan C.M."/>
            <person name="Banfield J.F."/>
        </authorList>
    </citation>
    <scope>NUCLEOTIDE SEQUENCE [LARGE SCALE GENOMIC DNA]</scope>
</reference>
<organism evidence="1 2">
    <name type="scientific">Candidatus Shapirobacteria bacterium CG10_big_fil_rev_8_21_14_0_10_38_14</name>
    <dbReference type="NCBI Taxonomy" id="1974483"/>
    <lineage>
        <taxon>Bacteria</taxon>
        <taxon>Candidatus Shapironibacteriota</taxon>
    </lineage>
</organism>
<sequence>MLKHAGKGLDPYKKSKYWHEKQAYKFKFNFENKCLPKKVKNALRGEILGDFLTTFLSMKFIPTPIKALTKPMPEQ</sequence>
<evidence type="ECO:0000313" key="1">
    <source>
        <dbReference type="EMBL" id="PJE68743.1"/>
    </source>
</evidence>
<protein>
    <submittedName>
        <fullName evidence="1">Uncharacterized protein</fullName>
    </submittedName>
</protein>
<comment type="caution">
    <text evidence="1">The sequence shown here is derived from an EMBL/GenBank/DDBJ whole genome shotgun (WGS) entry which is preliminary data.</text>
</comment>
<dbReference type="AlphaFoldDB" id="A0A2M8L4R9"/>
<dbReference type="EMBL" id="PFEL01000110">
    <property type="protein sequence ID" value="PJE68743.1"/>
    <property type="molecule type" value="Genomic_DNA"/>
</dbReference>
<dbReference type="Proteomes" id="UP000229500">
    <property type="component" value="Unassembled WGS sequence"/>
</dbReference>
<proteinExistence type="predicted"/>
<accession>A0A2M8L4R9</accession>
<evidence type="ECO:0000313" key="2">
    <source>
        <dbReference type="Proteomes" id="UP000229500"/>
    </source>
</evidence>